<evidence type="ECO:0000256" key="1">
    <source>
        <dbReference type="ARBA" id="ARBA00022723"/>
    </source>
</evidence>
<dbReference type="Gene3D" id="3.30.40.10">
    <property type="entry name" value="Zinc/RING finger domain, C3HC4 (zinc finger)"/>
    <property type="match status" value="1"/>
</dbReference>
<accession>S8EM60</accession>
<dbReference type="InParanoid" id="S8EM60"/>
<dbReference type="EMBL" id="KE504124">
    <property type="protein sequence ID" value="EPT05233.1"/>
    <property type="molecule type" value="Genomic_DNA"/>
</dbReference>
<reference evidence="7 8" key="1">
    <citation type="journal article" date="2012" name="Science">
        <title>The Paleozoic origin of enzymatic lignin decomposition reconstructed from 31 fungal genomes.</title>
        <authorList>
            <person name="Floudas D."/>
            <person name="Binder M."/>
            <person name="Riley R."/>
            <person name="Barry K."/>
            <person name="Blanchette R.A."/>
            <person name="Henrissat B."/>
            <person name="Martinez A.T."/>
            <person name="Otillar R."/>
            <person name="Spatafora J.W."/>
            <person name="Yadav J.S."/>
            <person name="Aerts A."/>
            <person name="Benoit I."/>
            <person name="Boyd A."/>
            <person name="Carlson A."/>
            <person name="Copeland A."/>
            <person name="Coutinho P.M."/>
            <person name="de Vries R.P."/>
            <person name="Ferreira P."/>
            <person name="Findley K."/>
            <person name="Foster B."/>
            <person name="Gaskell J."/>
            <person name="Glotzer D."/>
            <person name="Gorecki P."/>
            <person name="Heitman J."/>
            <person name="Hesse C."/>
            <person name="Hori C."/>
            <person name="Igarashi K."/>
            <person name="Jurgens J.A."/>
            <person name="Kallen N."/>
            <person name="Kersten P."/>
            <person name="Kohler A."/>
            <person name="Kuees U."/>
            <person name="Kumar T.K.A."/>
            <person name="Kuo A."/>
            <person name="LaButti K."/>
            <person name="Larrondo L.F."/>
            <person name="Lindquist E."/>
            <person name="Ling A."/>
            <person name="Lombard V."/>
            <person name="Lucas S."/>
            <person name="Lundell T."/>
            <person name="Martin R."/>
            <person name="McLaughlin D.J."/>
            <person name="Morgenstern I."/>
            <person name="Morin E."/>
            <person name="Murat C."/>
            <person name="Nagy L.G."/>
            <person name="Nolan M."/>
            <person name="Ohm R.A."/>
            <person name="Patyshakuliyeva A."/>
            <person name="Rokas A."/>
            <person name="Ruiz-Duenas F.J."/>
            <person name="Sabat G."/>
            <person name="Salamov A."/>
            <person name="Samejima M."/>
            <person name="Schmutz J."/>
            <person name="Slot J.C."/>
            <person name="St John F."/>
            <person name="Stenlid J."/>
            <person name="Sun H."/>
            <person name="Sun S."/>
            <person name="Syed K."/>
            <person name="Tsang A."/>
            <person name="Wiebenga A."/>
            <person name="Young D."/>
            <person name="Pisabarro A."/>
            <person name="Eastwood D.C."/>
            <person name="Martin F."/>
            <person name="Cullen D."/>
            <person name="Grigoriev I.V."/>
            <person name="Hibbett D.S."/>
        </authorList>
    </citation>
    <scope>NUCLEOTIDE SEQUENCE</scope>
    <source>
        <strain evidence="8">FP-58527</strain>
    </source>
</reference>
<sequence>MSDFLRMQAERGGGTDWVFNEIFAHMQNDLAHQRKLKELSDNLPRLTEQDLAAAGETDSPCPICLTPFAAILAEEEMALAMDTPAHPVEQLGVTRFKDTCKHIFCRKDALSWMRQGRVTCPTCRRPFIELPNDAPVADGQQPPSAAPGADPGEHFVNSADLFMGAMENLRDMGIDPEAFFVQATRGARRQEDDREPEFSGMYS</sequence>
<keyword evidence="8" id="KW-1185">Reference proteome</keyword>
<dbReference type="InterPro" id="IPR018957">
    <property type="entry name" value="Znf_C3HC4_RING-type"/>
</dbReference>
<dbReference type="Pfam" id="PF00097">
    <property type="entry name" value="zf-C3HC4"/>
    <property type="match status" value="1"/>
</dbReference>
<evidence type="ECO:0000256" key="2">
    <source>
        <dbReference type="ARBA" id="ARBA00022771"/>
    </source>
</evidence>
<feature type="region of interest" description="Disordered" evidence="5">
    <location>
        <begin position="132"/>
        <end position="153"/>
    </location>
</feature>
<keyword evidence="2 4" id="KW-0863">Zinc-finger</keyword>
<dbReference type="InterPro" id="IPR001841">
    <property type="entry name" value="Znf_RING"/>
</dbReference>
<organism evidence="7 8">
    <name type="scientific">Fomitopsis schrenkii</name>
    <name type="common">Brown rot fungus</name>
    <dbReference type="NCBI Taxonomy" id="2126942"/>
    <lineage>
        <taxon>Eukaryota</taxon>
        <taxon>Fungi</taxon>
        <taxon>Dikarya</taxon>
        <taxon>Basidiomycota</taxon>
        <taxon>Agaricomycotina</taxon>
        <taxon>Agaricomycetes</taxon>
        <taxon>Polyporales</taxon>
        <taxon>Fomitopsis</taxon>
    </lineage>
</organism>
<evidence type="ECO:0000313" key="8">
    <source>
        <dbReference type="Proteomes" id="UP000015241"/>
    </source>
</evidence>
<dbReference type="AlphaFoldDB" id="S8EM60"/>
<dbReference type="STRING" id="743788.S8EM60"/>
<dbReference type="eggNOG" id="ENOG502SUSJ">
    <property type="taxonomic scope" value="Eukaryota"/>
</dbReference>
<name>S8EM60_FOMSC</name>
<evidence type="ECO:0000259" key="6">
    <source>
        <dbReference type="PROSITE" id="PS50089"/>
    </source>
</evidence>
<dbReference type="GO" id="GO:0008270">
    <property type="term" value="F:zinc ion binding"/>
    <property type="evidence" value="ECO:0007669"/>
    <property type="project" value="UniProtKB-KW"/>
</dbReference>
<dbReference type="HOGENOM" id="CLU_083670_0_0_1"/>
<evidence type="ECO:0000256" key="5">
    <source>
        <dbReference type="SAM" id="MobiDB-lite"/>
    </source>
</evidence>
<evidence type="ECO:0000256" key="3">
    <source>
        <dbReference type="ARBA" id="ARBA00022833"/>
    </source>
</evidence>
<dbReference type="PROSITE" id="PS50089">
    <property type="entry name" value="ZF_RING_2"/>
    <property type="match status" value="1"/>
</dbReference>
<gene>
    <name evidence="7" type="ORF">FOMPIDRAFT_1021538</name>
</gene>
<keyword evidence="1" id="KW-0479">Metal-binding</keyword>
<dbReference type="OrthoDB" id="8062037at2759"/>
<protein>
    <recommendedName>
        <fullName evidence="6">RING-type domain-containing protein</fullName>
    </recommendedName>
</protein>
<evidence type="ECO:0000313" key="7">
    <source>
        <dbReference type="EMBL" id="EPT05233.1"/>
    </source>
</evidence>
<proteinExistence type="predicted"/>
<feature type="region of interest" description="Disordered" evidence="5">
    <location>
        <begin position="184"/>
        <end position="203"/>
    </location>
</feature>
<dbReference type="SUPFAM" id="SSF57850">
    <property type="entry name" value="RING/U-box"/>
    <property type="match status" value="1"/>
</dbReference>
<keyword evidence="3" id="KW-0862">Zinc</keyword>
<dbReference type="Proteomes" id="UP000015241">
    <property type="component" value="Unassembled WGS sequence"/>
</dbReference>
<feature type="domain" description="RING-type" evidence="6">
    <location>
        <begin position="61"/>
        <end position="124"/>
    </location>
</feature>
<evidence type="ECO:0000256" key="4">
    <source>
        <dbReference type="PROSITE-ProRule" id="PRU00175"/>
    </source>
</evidence>
<dbReference type="InterPro" id="IPR013083">
    <property type="entry name" value="Znf_RING/FYVE/PHD"/>
</dbReference>